<dbReference type="EMBL" id="JACEFO010001825">
    <property type="protein sequence ID" value="KAF8700823.1"/>
    <property type="molecule type" value="Genomic_DNA"/>
</dbReference>
<name>A0A835EP59_9POAL</name>
<dbReference type="OrthoDB" id="5987010at2759"/>
<evidence type="ECO:0000313" key="4">
    <source>
        <dbReference type="Proteomes" id="UP000636709"/>
    </source>
</evidence>
<gene>
    <name evidence="3" type="ORF">HU200_034187</name>
</gene>
<organism evidence="3 4">
    <name type="scientific">Digitaria exilis</name>
    <dbReference type="NCBI Taxonomy" id="1010633"/>
    <lineage>
        <taxon>Eukaryota</taxon>
        <taxon>Viridiplantae</taxon>
        <taxon>Streptophyta</taxon>
        <taxon>Embryophyta</taxon>
        <taxon>Tracheophyta</taxon>
        <taxon>Spermatophyta</taxon>
        <taxon>Magnoliopsida</taxon>
        <taxon>Liliopsida</taxon>
        <taxon>Poales</taxon>
        <taxon>Poaceae</taxon>
        <taxon>PACMAD clade</taxon>
        <taxon>Panicoideae</taxon>
        <taxon>Panicodae</taxon>
        <taxon>Paniceae</taxon>
        <taxon>Anthephorinae</taxon>
        <taxon>Digitaria</taxon>
    </lineage>
</organism>
<dbReference type="InterPro" id="IPR036010">
    <property type="entry name" value="2Fe-2S_ferredoxin-like_sf"/>
</dbReference>
<sequence length="271" mass="29372">MGFTVQLTSLLSVVSSPPLAQSHCSCSGAKTKQSCSPLRAPPRPQLERRRLRAVQVGGEPSASGAAPEEAQEEPSIDFAFVAVSSLGPLEFIRRLCFKLRRRSRDGVMIAAAAAVVAGRDAGRALQDGARRAEAQGHHARELHRPLRALRTYATRCISHVRPPAGDLALACSPSTCTCFSLHQLVMLLEMELIGSRCCCLLLQDKFLLNCSGGGVCGTCIVEKPKTWRLACQATVGNADSTGQRAADEFVLAQMVIQQLPEWKVHEWDKQK</sequence>
<feature type="region of interest" description="Disordered" evidence="1">
    <location>
        <begin position="27"/>
        <end position="47"/>
    </location>
</feature>
<comment type="caution">
    <text evidence="3">The sequence shown here is derived from an EMBL/GenBank/DDBJ whole genome shotgun (WGS) entry which is preliminary data.</text>
</comment>
<reference evidence="3" key="1">
    <citation type="submission" date="2020-07" db="EMBL/GenBank/DDBJ databases">
        <title>Genome sequence and genetic diversity analysis of an under-domesticated orphan crop, white fonio (Digitaria exilis).</title>
        <authorList>
            <person name="Bennetzen J.L."/>
            <person name="Chen S."/>
            <person name="Ma X."/>
            <person name="Wang X."/>
            <person name="Yssel A.E.J."/>
            <person name="Chaluvadi S.R."/>
            <person name="Johnson M."/>
            <person name="Gangashetty P."/>
            <person name="Hamidou F."/>
            <person name="Sanogo M.D."/>
            <person name="Zwaenepoel A."/>
            <person name="Wallace J."/>
            <person name="Van De Peer Y."/>
            <person name="Van Deynze A."/>
        </authorList>
    </citation>
    <scope>NUCLEOTIDE SEQUENCE</scope>
    <source>
        <tissue evidence="3">Leaves</tissue>
    </source>
</reference>
<dbReference type="GO" id="GO:0051536">
    <property type="term" value="F:iron-sulfur cluster binding"/>
    <property type="evidence" value="ECO:0007669"/>
    <property type="project" value="InterPro"/>
</dbReference>
<feature type="chain" id="PRO_5032552759" evidence="2">
    <location>
        <begin position="23"/>
        <end position="271"/>
    </location>
</feature>
<dbReference type="Proteomes" id="UP000636709">
    <property type="component" value="Unassembled WGS sequence"/>
</dbReference>
<keyword evidence="4" id="KW-1185">Reference proteome</keyword>
<dbReference type="AlphaFoldDB" id="A0A835EP59"/>
<feature type="compositionally biased region" description="Polar residues" evidence="1">
    <location>
        <begin position="27"/>
        <end position="36"/>
    </location>
</feature>
<evidence type="ECO:0000256" key="1">
    <source>
        <dbReference type="SAM" id="MobiDB-lite"/>
    </source>
</evidence>
<proteinExistence type="predicted"/>
<accession>A0A835EP59</accession>
<keyword evidence="2" id="KW-0732">Signal</keyword>
<protein>
    <submittedName>
        <fullName evidence="3">Uncharacterized protein</fullName>
    </submittedName>
</protein>
<dbReference type="SUPFAM" id="SSF54292">
    <property type="entry name" value="2Fe-2S ferredoxin-like"/>
    <property type="match status" value="1"/>
</dbReference>
<feature type="signal peptide" evidence="2">
    <location>
        <begin position="1"/>
        <end position="22"/>
    </location>
</feature>
<evidence type="ECO:0000256" key="2">
    <source>
        <dbReference type="SAM" id="SignalP"/>
    </source>
</evidence>
<evidence type="ECO:0000313" key="3">
    <source>
        <dbReference type="EMBL" id="KAF8700823.1"/>
    </source>
</evidence>